<evidence type="ECO:0000313" key="2">
    <source>
        <dbReference type="Proteomes" id="UP001519460"/>
    </source>
</evidence>
<dbReference type="EMBL" id="JACVVK020000030">
    <property type="protein sequence ID" value="KAK7501749.1"/>
    <property type="molecule type" value="Genomic_DNA"/>
</dbReference>
<evidence type="ECO:0000313" key="1">
    <source>
        <dbReference type="EMBL" id="KAK7501749.1"/>
    </source>
</evidence>
<dbReference type="Proteomes" id="UP001519460">
    <property type="component" value="Unassembled WGS sequence"/>
</dbReference>
<proteinExistence type="predicted"/>
<organism evidence="1 2">
    <name type="scientific">Batillaria attramentaria</name>
    <dbReference type="NCBI Taxonomy" id="370345"/>
    <lineage>
        <taxon>Eukaryota</taxon>
        <taxon>Metazoa</taxon>
        <taxon>Spiralia</taxon>
        <taxon>Lophotrochozoa</taxon>
        <taxon>Mollusca</taxon>
        <taxon>Gastropoda</taxon>
        <taxon>Caenogastropoda</taxon>
        <taxon>Sorbeoconcha</taxon>
        <taxon>Cerithioidea</taxon>
        <taxon>Batillariidae</taxon>
        <taxon>Batillaria</taxon>
    </lineage>
</organism>
<accession>A0ABD0LQG5</accession>
<sequence length="78" mass="8226">MTASVRKVYHEHSRVDCMIAAAFAHTVLALATSPNLPSDKASYLCLAHDAPSLCDGTTQLGRPAARGGRAVCGNKMNQ</sequence>
<protein>
    <submittedName>
        <fullName evidence="1">Uncharacterized protein</fullName>
    </submittedName>
</protein>
<dbReference type="AlphaFoldDB" id="A0ABD0LQG5"/>
<gene>
    <name evidence="1" type="ORF">BaRGS_00007180</name>
</gene>
<keyword evidence="2" id="KW-1185">Reference proteome</keyword>
<reference evidence="1 2" key="1">
    <citation type="journal article" date="2023" name="Sci. Data">
        <title>Genome assembly of the Korean intertidal mud-creeper Batillaria attramentaria.</title>
        <authorList>
            <person name="Patra A.K."/>
            <person name="Ho P.T."/>
            <person name="Jun S."/>
            <person name="Lee S.J."/>
            <person name="Kim Y."/>
            <person name="Won Y.J."/>
        </authorList>
    </citation>
    <scope>NUCLEOTIDE SEQUENCE [LARGE SCALE GENOMIC DNA]</scope>
    <source>
        <strain evidence="1">Wonlab-2016</strain>
    </source>
</reference>
<name>A0ABD0LQG5_9CAEN</name>
<comment type="caution">
    <text evidence="1">The sequence shown here is derived from an EMBL/GenBank/DDBJ whole genome shotgun (WGS) entry which is preliminary data.</text>
</comment>